<dbReference type="PIRSF" id="PIRSF000178">
    <property type="entry name" value="SDH_cyt_b560"/>
    <property type="match status" value="1"/>
</dbReference>
<keyword evidence="15" id="KW-1185">Reference proteome</keyword>
<dbReference type="InterPro" id="IPR034804">
    <property type="entry name" value="SQR/QFR_C/D"/>
</dbReference>
<dbReference type="Gene3D" id="1.20.1300.10">
    <property type="entry name" value="Fumarate reductase/succinate dehydrogenase, transmembrane subunit"/>
    <property type="match status" value="1"/>
</dbReference>
<dbReference type="Proteomes" id="UP000435138">
    <property type="component" value="Unassembled WGS sequence"/>
</dbReference>
<feature type="transmembrane region" description="Helical" evidence="13">
    <location>
        <begin position="27"/>
        <end position="48"/>
    </location>
</feature>
<evidence type="ECO:0000256" key="7">
    <source>
        <dbReference type="ARBA" id="ARBA00022723"/>
    </source>
</evidence>
<evidence type="ECO:0000313" key="15">
    <source>
        <dbReference type="Proteomes" id="UP000435138"/>
    </source>
</evidence>
<comment type="cofactor">
    <cofactor evidence="12">
        <name>heme</name>
        <dbReference type="ChEBI" id="CHEBI:30413"/>
    </cofactor>
    <text evidence="12">The heme is bound between the two transmembrane subunits.</text>
</comment>
<dbReference type="Pfam" id="PF01127">
    <property type="entry name" value="Sdh_cyt"/>
    <property type="match status" value="1"/>
</dbReference>
<evidence type="ECO:0000256" key="4">
    <source>
        <dbReference type="ARBA" id="ARBA00020076"/>
    </source>
</evidence>
<reference evidence="14 15" key="1">
    <citation type="submission" date="2019-11" db="EMBL/GenBank/DDBJ databases">
        <title>Genome analysis of Rhizobacterium cereale a novel genus and species isolated from maize roots in North Spain.</title>
        <authorList>
            <person name="Menendez E."/>
            <person name="Flores-Felix J.D."/>
            <person name="Ramirez-Bahena M.-H."/>
            <person name="Igual J.M."/>
            <person name="Garcia-Fraile P."/>
            <person name="Peix A."/>
            <person name="Velazquez E."/>
        </authorList>
    </citation>
    <scope>NUCLEOTIDE SEQUENCE [LARGE SCALE GENOMIC DNA]</scope>
    <source>
        <strain evidence="14 15">RZME27</strain>
    </source>
</reference>
<keyword evidence="5 12" id="KW-0349">Heme</keyword>
<dbReference type="GO" id="GO:0009055">
    <property type="term" value="F:electron transfer activity"/>
    <property type="evidence" value="ECO:0007669"/>
    <property type="project" value="InterPro"/>
</dbReference>
<dbReference type="InterPro" id="IPR000701">
    <property type="entry name" value="SuccDH_FuR_B_TM-su"/>
</dbReference>
<keyword evidence="7 12" id="KW-0479">Metal-binding</keyword>
<dbReference type="CDD" id="cd03499">
    <property type="entry name" value="SQR_TypeC_SdhC"/>
    <property type="match status" value="1"/>
</dbReference>
<dbReference type="GO" id="GO:0016020">
    <property type="term" value="C:membrane"/>
    <property type="evidence" value="ECO:0007669"/>
    <property type="project" value="UniProtKB-SubCell"/>
</dbReference>
<gene>
    <name evidence="14" type="primary">sdhC</name>
    <name evidence="14" type="ORF">GAO09_17805</name>
</gene>
<feature type="transmembrane region" description="Helical" evidence="13">
    <location>
        <begin position="107"/>
        <end position="128"/>
    </location>
</feature>
<dbReference type="AlphaFoldDB" id="A0A6A8AB10"/>
<feature type="binding site" description="axial binding residue" evidence="12">
    <location>
        <position position="83"/>
    </location>
    <ligand>
        <name>heme</name>
        <dbReference type="ChEBI" id="CHEBI:30413"/>
        <note>ligand shared with second transmembrane subunit</note>
    </ligand>
    <ligandPart>
        <name>Fe</name>
        <dbReference type="ChEBI" id="CHEBI:18248"/>
    </ligandPart>
</feature>
<evidence type="ECO:0000256" key="2">
    <source>
        <dbReference type="ARBA" id="ARBA00004141"/>
    </source>
</evidence>
<sequence length="129" mass="14423">MANVTNKRPLSPHLQIYKPIPTMVMSIVHRITGGALAVGTIILAWWLIAAASGKPYFDWISWLLGTWIGLIVLFGYTWALVHHMLGGMRHFMWDMGHGFDKHFTTKMAIALPVVSICLTVVIWIVGLAI</sequence>
<proteinExistence type="inferred from homology"/>
<comment type="subunit">
    <text evidence="11">Part of an enzyme complex containing four subunits: a flavoprotein, an iron-sulfur protein, plus two membrane-anchoring proteins, SdhC and SdhD. The complex can form homotrimers.</text>
</comment>
<comment type="function">
    <text evidence="1">Membrane-anchoring subunit of succinate dehydrogenase (SDH).</text>
</comment>
<name>A0A6A8AB10_9HYPH</name>
<feature type="transmembrane region" description="Helical" evidence="13">
    <location>
        <begin position="60"/>
        <end position="86"/>
    </location>
</feature>
<keyword evidence="8 13" id="KW-1133">Transmembrane helix</keyword>
<protein>
    <recommendedName>
        <fullName evidence="4">Succinate dehydrogenase cytochrome b556 subunit</fullName>
    </recommendedName>
</protein>
<evidence type="ECO:0000256" key="13">
    <source>
        <dbReference type="SAM" id="Phobius"/>
    </source>
</evidence>
<dbReference type="EMBL" id="WIXI01000046">
    <property type="protein sequence ID" value="MQY47894.1"/>
    <property type="molecule type" value="Genomic_DNA"/>
</dbReference>
<evidence type="ECO:0000256" key="8">
    <source>
        <dbReference type="ARBA" id="ARBA00022989"/>
    </source>
</evidence>
<dbReference type="GO" id="GO:0046872">
    <property type="term" value="F:metal ion binding"/>
    <property type="evidence" value="ECO:0007669"/>
    <property type="project" value="UniProtKB-KW"/>
</dbReference>
<dbReference type="PROSITE" id="PS01001">
    <property type="entry name" value="SDH_CYT_2"/>
    <property type="match status" value="1"/>
</dbReference>
<dbReference type="PANTHER" id="PTHR10978:SF5">
    <property type="entry name" value="SUCCINATE DEHYDROGENASE CYTOCHROME B560 SUBUNIT, MITOCHONDRIAL"/>
    <property type="match status" value="1"/>
</dbReference>
<dbReference type="NCBIfam" id="TIGR02970">
    <property type="entry name" value="succ_dehyd_cytB"/>
    <property type="match status" value="1"/>
</dbReference>
<dbReference type="InterPro" id="IPR018495">
    <property type="entry name" value="Succ_DH_cyt_bsu_CS"/>
</dbReference>
<dbReference type="RefSeq" id="WP_153355452.1">
    <property type="nucleotide sequence ID" value="NZ_JAYKOO010000009.1"/>
</dbReference>
<evidence type="ECO:0000313" key="14">
    <source>
        <dbReference type="EMBL" id="MQY47894.1"/>
    </source>
</evidence>
<dbReference type="SUPFAM" id="SSF81343">
    <property type="entry name" value="Fumarate reductase respiratory complex transmembrane subunits"/>
    <property type="match status" value="1"/>
</dbReference>
<organism evidence="14 15">
    <name type="scientific">Endobacterium cereale</name>
    <dbReference type="NCBI Taxonomy" id="2663029"/>
    <lineage>
        <taxon>Bacteria</taxon>
        <taxon>Pseudomonadati</taxon>
        <taxon>Pseudomonadota</taxon>
        <taxon>Alphaproteobacteria</taxon>
        <taxon>Hyphomicrobiales</taxon>
        <taxon>Rhizobiaceae</taxon>
        <taxon>Endobacterium</taxon>
    </lineage>
</organism>
<keyword evidence="10 13" id="KW-0472">Membrane</keyword>
<comment type="subcellular location">
    <subcellularLocation>
        <location evidence="2">Membrane</location>
        <topology evidence="2">Multi-pass membrane protein</topology>
    </subcellularLocation>
</comment>
<accession>A0A6A8AB10</accession>
<evidence type="ECO:0000256" key="12">
    <source>
        <dbReference type="PIRSR" id="PIRSR000178-1"/>
    </source>
</evidence>
<evidence type="ECO:0000256" key="3">
    <source>
        <dbReference type="ARBA" id="ARBA00007244"/>
    </source>
</evidence>
<dbReference type="PROSITE" id="PS01000">
    <property type="entry name" value="SDH_CYT_1"/>
    <property type="match status" value="1"/>
</dbReference>
<dbReference type="PANTHER" id="PTHR10978">
    <property type="entry name" value="SUCCINATE DEHYDROGENASE CYTOCHROME B560 SUBUNIT"/>
    <property type="match status" value="1"/>
</dbReference>
<comment type="caution">
    <text evidence="14">The sequence shown here is derived from an EMBL/GenBank/DDBJ whole genome shotgun (WGS) entry which is preliminary data.</text>
</comment>
<comment type="similarity">
    <text evidence="3">Belongs to the cytochrome b560 family.</text>
</comment>
<keyword evidence="9 12" id="KW-0408">Iron</keyword>
<evidence type="ECO:0000256" key="10">
    <source>
        <dbReference type="ARBA" id="ARBA00023136"/>
    </source>
</evidence>
<evidence type="ECO:0000256" key="6">
    <source>
        <dbReference type="ARBA" id="ARBA00022692"/>
    </source>
</evidence>
<dbReference type="GO" id="GO:0006099">
    <property type="term" value="P:tricarboxylic acid cycle"/>
    <property type="evidence" value="ECO:0007669"/>
    <property type="project" value="InterPro"/>
</dbReference>
<evidence type="ECO:0000256" key="9">
    <source>
        <dbReference type="ARBA" id="ARBA00023004"/>
    </source>
</evidence>
<keyword evidence="6 13" id="KW-0812">Transmembrane</keyword>
<dbReference type="InterPro" id="IPR014314">
    <property type="entry name" value="Succ_DH_cytb556"/>
</dbReference>
<evidence type="ECO:0000256" key="5">
    <source>
        <dbReference type="ARBA" id="ARBA00022617"/>
    </source>
</evidence>
<evidence type="ECO:0000256" key="1">
    <source>
        <dbReference type="ARBA" id="ARBA00004050"/>
    </source>
</evidence>
<evidence type="ECO:0000256" key="11">
    <source>
        <dbReference type="ARBA" id="ARBA00025912"/>
    </source>
</evidence>